<comment type="similarity">
    <text evidence="1">Belongs to the ribosome association toxin RatA family.</text>
</comment>
<accession>A0A1B9NXN5</accession>
<dbReference type="EMBL" id="MAJU01000012">
    <property type="protein sequence ID" value="OCH20476.1"/>
    <property type="molecule type" value="Genomic_DNA"/>
</dbReference>
<evidence type="ECO:0000256" key="1">
    <source>
        <dbReference type="ARBA" id="ARBA00008918"/>
    </source>
</evidence>
<dbReference type="Gene3D" id="3.30.530.20">
    <property type="match status" value="1"/>
</dbReference>
<comment type="function">
    <text evidence="4">Toxic component of a type II toxin-antitoxin (TA) system. Binds to 50S ribosomal subunits, preventing them from associating with 30S subunits to form 70S ribosomes. Its antitoxin is unknown.</text>
</comment>
<dbReference type="OrthoDB" id="9804759at2"/>
<dbReference type="PANTHER" id="PTHR12901:SF10">
    <property type="entry name" value="COENZYME Q-BINDING PROTEIN COQ10, MITOCHONDRIAL"/>
    <property type="match status" value="1"/>
</dbReference>
<dbReference type="RefSeq" id="WP_012550957.1">
    <property type="nucleotide sequence ID" value="NZ_CAWMPN010000012.1"/>
</dbReference>
<comment type="caution">
    <text evidence="6">The sequence shown here is derived from an EMBL/GenBank/DDBJ whole genome shotgun (WGS) entry which is preliminary data.</text>
</comment>
<evidence type="ECO:0000256" key="2">
    <source>
        <dbReference type="ARBA" id="ARBA00017478"/>
    </source>
</evidence>
<dbReference type="InterPro" id="IPR023393">
    <property type="entry name" value="START-like_dom_sf"/>
</dbReference>
<dbReference type="STRING" id="688.A6E04_14895"/>
<proteinExistence type="inferred from homology"/>
<gene>
    <name evidence="6" type="ORF">A6E04_14895</name>
</gene>
<keyword evidence="6" id="KW-0830">Ubiquinone</keyword>
<dbReference type="FunFam" id="3.30.530.20:FF:000005">
    <property type="entry name" value="Type II toxin-antitoxin system toxin RatA"/>
    <property type="match status" value="1"/>
</dbReference>
<sequence>MPQVSRSALVPFSAKQMYDLVNDVASYPQFLPGCSGSKIIEQTECSMIASVDVAKAGIKKTFITENTLVDAQIIGMNLVDGPFKSLTGGWHFTELDETACKVELKLDFEFTNALVAMAFGKVFQELTNNMVNSFTQRAKQIYVNN</sequence>
<dbReference type="CDD" id="cd07813">
    <property type="entry name" value="COQ10p_like"/>
    <property type="match status" value="1"/>
</dbReference>
<dbReference type="GO" id="GO:0048039">
    <property type="term" value="F:ubiquinone binding"/>
    <property type="evidence" value="ECO:0007669"/>
    <property type="project" value="InterPro"/>
</dbReference>
<dbReference type="PANTHER" id="PTHR12901">
    <property type="entry name" value="SPERM PROTEIN HOMOLOG"/>
    <property type="match status" value="1"/>
</dbReference>
<protein>
    <recommendedName>
        <fullName evidence="2">Ribosome association toxin RatA</fullName>
    </recommendedName>
</protein>
<evidence type="ECO:0000256" key="3">
    <source>
        <dbReference type="ARBA" id="ARBA00022649"/>
    </source>
</evidence>
<keyword evidence="3" id="KW-1277">Toxin-antitoxin system</keyword>
<dbReference type="Pfam" id="PF03364">
    <property type="entry name" value="Polyketide_cyc"/>
    <property type="match status" value="1"/>
</dbReference>
<dbReference type="InterPro" id="IPR044996">
    <property type="entry name" value="COQ10-like"/>
</dbReference>
<evidence type="ECO:0000313" key="6">
    <source>
        <dbReference type="EMBL" id="OCH20476.1"/>
    </source>
</evidence>
<name>A0A1B9NXN5_ALILO</name>
<dbReference type="Proteomes" id="UP000093523">
    <property type="component" value="Unassembled WGS sequence"/>
</dbReference>
<feature type="domain" description="Coenzyme Q-binding protein COQ10 START" evidence="5">
    <location>
        <begin position="10"/>
        <end position="135"/>
    </location>
</feature>
<dbReference type="InterPro" id="IPR005031">
    <property type="entry name" value="COQ10_START"/>
</dbReference>
<evidence type="ECO:0000259" key="5">
    <source>
        <dbReference type="Pfam" id="PF03364"/>
    </source>
</evidence>
<dbReference type="AlphaFoldDB" id="A0A1B9NXN5"/>
<dbReference type="GO" id="GO:0045333">
    <property type="term" value="P:cellular respiration"/>
    <property type="evidence" value="ECO:0007669"/>
    <property type="project" value="InterPro"/>
</dbReference>
<evidence type="ECO:0000313" key="7">
    <source>
        <dbReference type="Proteomes" id="UP000093523"/>
    </source>
</evidence>
<evidence type="ECO:0000256" key="4">
    <source>
        <dbReference type="ARBA" id="ARBA00058803"/>
    </source>
</evidence>
<reference evidence="6 7" key="1">
    <citation type="submission" date="2016-06" db="EMBL/GenBank/DDBJ databases">
        <authorList>
            <person name="Kjaerup R.B."/>
            <person name="Dalgaard T.S."/>
            <person name="Juul-Madsen H.R."/>
        </authorList>
    </citation>
    <scope>NUCLEOTIDE SEQUENCE [LARGE SCALE GENOMIC DNA]</scope>
    <source>
        <strain evidence="6 7">1S159</strain>
    </source>
</reference>
<dbReference type="SUPFAM" id="SSF55961">
    <property type="entry name" value="Bet v1-like"/>
    <property type="match status" value="1"/>
</dbReference>
<organism evidence="6 7">
    <name type="scientific">Aliivibrio logei</name>
    <name type="common">Vibrio logei</name>
    <dbReference type="NCBI Taxonomy" id="688"/>
    <lineage>
        <taxon>Bacteria</taxon>
        <taxon>Pseudomonadati</taxon>
        <taxon>Pseudomonadota</taxon>
        <taxon>Gammaproteobacteria</taxon>
        <taxon>Vibrionales</taxon>
        <taxon>Vibrionaceae</taxon>
        <taxon>Aliivibrio</taxon>
    </lineage>
</organism>